<dbReference type="EMBL" id="CADCTF010000001">
    <property type="protein sequence ID" value="CAA9209096.1"/>
    <property type="molecule type" value="Genomic_DNA"/>
</dbReference>
<proteinExistence type="inferred from homology"/>
<dbReference type="InterPro" id="IPR018376">
    <property type="entry name" value="Enoyl-CoA_hyd/isom_CS"/>
</dbReference>
<evidence type="ECO:0000256" key="5">
    <source>
        <dbReference type="ARBA" id="ARBA00023709"/>
    </source>
</evidence>
<organism evidence="8">
    <name type="scientific">uncultured Acidimicrobiales bacterium</name>
    <dbReference type="NCBI Taxonomy" id="310071"/>
    <lineage>
        <taxon>Bacteria</taxon>
        <taxon>Bacillati</taxon>
        <taxon>Actinomycetota</taxon>
        <taxon>Acidimicrobiia</taxon>
        <taxon>Acidimicrobiales</taxon>
        <taxon>environmental samples</taxon>
    </lineage>
</organism>
<dbReference type="InterPro" id="IPR029045">
    <property type="entry name" value="ClpP/crotonase-like_dom_sf"/>
</dbReference>
<accession>A0A6J4H0L2</accession>
<name>A0A6J4H0L2_9ACTN</name>
<evidence type="ECO:0000256" key="1">
    <source>
        <dbReference type="ARBA" id="ARBA00005254"/>
    </source>
</evidence>
<sequence>MSDDRFVSVDRRADGVALVRLDRPKMNALSSAMLEQLEETATELTVDPPGAVVIWGGERIFAAGAEISEFGGPEEARRIGGRFRSSLDAVASIPRAVIAAVSGYALGGGCELALACDFRVVSDRAKLGQPEILLGIIPGGGGTQRLPRLIGSARAKDLILTGRQVDAEEALRIGLADRVVAPDRVLDEALEWAAVLASGPVVAHALAKQAIDNGLSLPLREGVSLEQQLFAEVFATEDAGTGVASFLANGPGKATFRGQ</sequence>
<comment type="catalytic activity">
    <reaction evidence="6">
        <text>a 4-saturated-(3S)-3-hydroxyacyl-CoA = a (3E)-enoyl-CoA + H2O</text>
        <dbReference type="Rhea" id="RHEA:20724"/>
        <dbReference type="ChEBI" id="CHEBI:15377"/>
        <dbReference type="ChEBI" id="CHEBI:58521"/>
        <dbReference type="ChEBI" id="CHEBI:137480"/>
        <dbReference type="EC" id="4.2.1.17"/>
    </reaction>
</comment>
<dbReference type="PROSITE" id="PS00166">
    <property type="entry name" value="ENOYL_COA_HYDRATASE"/>
    <property type="match status" value="1"/>
</dbReference>
<dbReference type="Pfam" id="PF00378">
    <property type="entry name" value="ECH_1"/>
    <property type="match status" value="1"/>
</dbReference>
<dbReference type="GO" id="GO:0004300">
    <property type="term" value="F:enoyl-CoA hydratase activity"/>
    <property type="evidence" value="ECO:0007669"/>
    <property type="project" value="UniProtKB-EC"/>
</dbReference>
<keyword evidence="3" id="KW-0443">Lipid metabolism</keyword>
<dbReference type="InterPro" id="IPR001753">
    <property type="entry name" value="Enoyl-CoA_hydra/iso"/>
</dbReference>
<evidence type="ECO:0000256" key="4">
    <source>
        <dbReference type="ARBA" id="ARBA00023239"/>
    </source>
</evidence>
<evidence type="ECO:0000256" key="6">
    <source>
        <dbReference type="ARBA" id="ARBA00023717"/>
    </source>
</evidence>
<protein>
    <recommendedName>
        <fullName evidence="2">enoyl-CoA hydratase</fullName>
        <ecNumber evidence="2">4.2.1.17</ecNumber>
    </recommendedName>
</protein>
<evidence type="ECO:0000256" key="2">
    <source>
        <dbReference type="ARBA" id="ARBA00012076"/>
    </source>
</evidence>
<evidence type="ECO:0000313" key="8">
    <source>
        <dbReference type="EMBL" id="CAA9209096.1"/>
    </source>
</evidence>
<dbReference type="InterPro" id="IPR014748">
    <property type="entry name" value="Enoyl-CoA_hydra_C"/>
</dbReference>
<dbReference type="SUPFAM" id="SSF52096">
    <property type="entry name" value="ClpP/crotonase"/>
    <property type="match status" value="1"/>
</dbReference>
<evidence type="ECO:0000256" key="3">
    <source>
        <dbReference type="ARBA" id="ARBA00023098"/>
    </source>
</evidence>
<evidence type="ECO:0000256" key="7">
    <source>
        <dbReference type="RuleBase" id="RU003707"/>
    </source>
</evidence>
<dbReference type="Gene3D" id="3.90.226.10">
    <property type="entry name" value="2-enoyl-CoA Hydratase, Chain A, domain 1"/>
    <property type="match status" value="1"/>
</dbReference>
<dbReference type="CDD" id="cd06558">
    <property type="entry name" value="crotonase-like"/>
    <property type="match status" value="1"/>
</dbReference>
<dbReference type="EC" id="4.2.1.17" evidence="2"/>
<dbReference type="PANTHER" id="PTHR11941:SF169">
    <property type="entry name" value="(7AS)-7A-METHYL-1,5-DIOXO-2,3,5,6,7,7A-HEXAHYDRO-1H-INDENE-CARBOXYL-COA HYDROLASE"/>
    <property type="match status" value="1"/>
</dbReference>
<comment type="similarity">
    <text evidence="1 7">Belongs to the enoyl-CoA hydratase/isomerase family.</text>
</comment>
<dbReference type="FunFam" id="3.90.226.10:FF:000009">
    <property type="entry name" value="Carnitinyl-CoA dehydratase"/>
    <property type="match status" value="1"/>
</dbReference>
<reference evidence="8" key="1">
    <citation type="submission" date="2020-02" db="EMBL/GenBank/DDBJ databases">
        <authorList>
            <person name="Meier V. D."/>
        </authorList>
    </citation>
    <scope>NUCLEOTIDE SEQUENCE</scope>
    <source>
        <strain evidence="8">AVDCRST_MAG50</strain>
    </source>
</reference>
<comment type="catalytic activity">
    <reaction evidence="5">
        <text>a (3S)-3-hydroxyacyl-CoA = a (2E)-enoyl-CoA + H2O</text>
        <dbReference type="Rhea" id="RHEA:16105"/>
        <dbReference type="ChEBI" id="CHEBI:15377"/>
        <dbReference type="ChEBI" id="CHEBI:57318"/>
        <dbReference type="ChEBI" id="CHEBI:58856"/>
        <dbReference type="EC" id="4.2.1.17"/>
    </reaction>
</comment>
<dbReference type="AlphaFoldDB" id="A0A6J4H0L2"/>
<dbReference type="PANTHER" id="PTHR11941">
    <property type="entry name" value="ENOYL-COA HYDRATASE-RELATED"/>
    <property type="match status" value="1"/>
</dbReference>
<gene>
    <name evidence="8" type="ORF">AVDCRST_MAG50-889</name>
</gene>
<keyword evidence="4 8" id="KW-0456">Lyase</keyword>
<dbReference type="GO" id="GO:0006635">
    <property type="term" value="P:fatty acid beta-oxidation"/>
    <property type="evidence" value="ECO:0007669"/>
    <property type="project" value="TreeGrafter"/>
</dbReference>
<dbReference type="Gene3D" id="1.10.12.10">
    <property type="entry name" value="Lyase 2-enoyl-coa Hydratase, Chain A, domain 2"/>
    <property type="match status" value="1"/>
</dbReference>